<name>A0ACB8Z198_CICIN</name>
<dbReference type="EMBL" id="CM042017">
    <property type="protein sequence ID" value="KAI3691408.1"/>
    <property type="molecule type" value="Genomic_DNA"/>
</dbReference>
<protein>
    <submittedName>
        <fullName evidence="1">Uncharacterized protein</fullName>
    </submittedName>
</protein>
<comment type="caution">
    <text evidence="1">The sequence shown here is derived from an EMBL/GenBank/DDBJ whole genome shotgun (WGS) entry which is preliminary data.</text>
</comment>
<keyword evidence="2" id="KW-1185">Reference proteome</keyword>
<sequence>MSHLLLVPKITHFKSSLVELAATVYEFFCSPESADITKQRCAYTCWFDFLTFLKVPPPLPPPFSGKSWIKQYKLFREKRKELGCPSFLWVLAYPSVQIPCFLLGTTSVRQMALDYHSGLETGGTLWFENLTELSHGSSGYIFPLLLTSLHLVNVKVSFGKSSLTMLPNIFGVLAKNLFLYGYGAKFNFLGILGIVVIKDPESFDILQGHSKATMFLLIIMMGEELVGLMGEQLAKPATSCATENGVSFLEQVFEISLFLPKENGTSWFDFRNTMLQSEVCHFYSRNRTRSGGYLRISFTLTSAILELLVEKDANSGTTEENTLNSIVDLQASFQATTGTVEDNKTLHSNVDPQASFQEKKPLKDDEDHDAMSDDDGFDQSITASSLGRLHPQSVKYDPPPSLLFSTNEEGVMLLPRRNHQQSSSPLFSSLILFVILYLLPQHPSTNHIAPAATLIPPTPPHNSRIVTLLRSFSPIYELRFNLRLYRSPLCLLL</sequence>
<organism evidence="1 2">
    <name type="scientific">Cichorium intybus</name>
    <name type="common">Chicory</name>
    <dbReference type="NCBI Taxonomy" id="13427"/>
    <lineage>
        <taxon>Eukaryota</taxon>
        <taxon>Viridiplantae</taxon>
        <taxon>Streptophyta</taxon>
        <taxon>Embryophyta</taxon>
        <taxon>Tracheophyta</taxon>
        <taxon>Spermatophyta</taxon>
        <taxon>Magnoliopsida</taxon>
        <taxon>eudicotyledons</taxon>
        <taxon>Gunneridae</taxon>
        <taxon>Pentapetalae</taxon>
        <taxon>asterids</taxon>
        <taxon>campanulids</taxon>
        <taxon>Asterales</taxon>
        <taxon>Asteraceae</taxon>
        <taxon>Cichorioideae</taxon>
        <taxon>Cichorieae</taxon>
        <taxon>Cichoriinae</taxon>
        <taxon>Cichorium</taxon>
    </lineage>
</organism>
<reference evidence="2" key="1">
    <citation type="journal article" date="2022" name="Mol. Ecol. Resour.">
        <title>The genomes of chicory, endive, great burdock and yacon provide insights into Asteraceae palaeo-polyploidization history and plant inulin production.</title>
        <authorList>
            <person name="Fan W."/>
            <person name="Wang S."/>
            <person name="Wang H."/>
            <person name="Wang A."/>
            <person name="Jiang F."/>
            <person name="Liu H."/>
            <person name="Zhao H."/>
            <person name="Xu D."/>
            <person name="Zhang Y."/>
        </authorList>
    </citation>
    <scope>NUCLEOTIDE SEQUENCE [LARGE SCALE GENOMIC DNA]</scope>
    <source>
        <strain evidence="2">cv. Punajuju</strain>
    </source>
</reference>
<dbReference type="Proteomes" id="UP001055811">
    <property type="component" value="Linkage Group LG09"/>
</dbReference>
<proteinExistence type="predicted"/>
<accession>A0ACB8Z198</accession>
<evidence type="ECO:0000313" key="2">
    <source>
        <dbReference type="Proteomes" id="UP001055811"/>
    </source>
</evidence>
<reference evidence="1 2" key="2">
    <citation type="journal article" date="2022" name="Mol. Ecol. Resour.">
        <title>The genomes of chicory, endive, great burdock and yacon provide insights into Asteraceae paleo-polyploidization history and plant inulin production.</title>
        <authorList>
            <person name="Fan W."/>
            <person name="Wang S."/>
            <person name="Wang H."/>
            <person name="Wang A."/>
            <person name="Jiang F."/>
            <person name="Liu H."/>
            <person name="Zhao H."/>
            <person name="Xu D."/>
            <person name="Zhang Y."/>
        </authorList>
    </citation>
    <scope>NUCLEOTIDE SEQUENCE [LARGE SCALE GENOMIC DNA]</scope>
    <source>
        <strain evidence="2">cv. Punajuju</strain>
        <tissue evidence="1">Leaves</tissue>
    </source>
</reference>
<gene>
    <name evidence="1" type="ORF">L2E82_49767</name>
</gene>
<evidence type="ECO:0000313" key="1">
    <source>
        <dbReference type="EMBL" id="KAI3691408.1"/>
    </source>
</evidence>